<evidence type="ECO:0000313" key="4">
    <source>
        <dbReference type="Proteomes" id="UP000287306"/>
    </source>
</evidence>
<sequence length="104" mass="11966">MKIEAIPAEATRFKETELGPLPEEWRVVRLGEVFDIQQGKALSRKKDKGLRPRPFLRTANVFWGRLDLSNLDQMDFSEEEEKKYALKPGDLLGSCKELCVRVCV</sequence>
<dbReference type="RefSeq" id="WP_126170858.1">
    <property type="nucleotide sequence ID" value="NZ_PELL01000397.1"/>
</dbReference>
<dbReference type="GO" id="GO:0003677">
    <property type="term" value="F:DNA binding"/>
    <property type="evidence" value="ECO:0007669"/>
    <property type="project" value="UniProtKB-KW"/>
</dbReference>
<dbReference type="InterPro" id="IPR044946">
    <property type="entry name" value="Restrct_endonuc_typeI_TRD_sf"/>
</dbReference>
<dbReference type="EMBL" id="PELY01000438">
    <property type="protein sequence ID" value="RTH22295.1"/>
    <property type="molecule type" value="Genomic_DNA"/>
</dbReference>
<dbReference type="AlphaFoldDB" id="A0A430RSF4"/>
<name>A0A430RSF4_THESC</name>
<protein>
    <submittedName>
        <fullName evidence="3">Uncharacterized protein</fullName>
    </submittedName>
</protein>
<evidence type="ECO:0000313" key="3">
    <source>
        <dbReference type="EMBL" id="RTH22295.1"/>
    </source>
</evidence>
<comment type="caution">
    <text evidence="3">The sequence shown here is derived from an EMBL/GenBank/DDBJ whole genome shotgun (WGS) entry which is preliminary data.</text>
</comment>
<evidence type="ECO:0000256" key="1">
    <source>
        <dbReference type="ARBA" id="ARBA00022747"/>
    </source>
</evidence>
<proteinExistence type="predicted"/>
<dbReference type="Proteomes" id="UP000287306">
    <property type="component" value="Unassembled WGS sequence"/>
</dbReference>
<keyword evidence="1" id="KW-0680">Restriction system</keyword>
<evidence type="ECO:0000256" key="2">
    <source>
        <dbReference type="ARBA" id="ARBA00023125"/>
    </source>
</evidence>
<gene>
    <name evidence="3" type="ORF">CSW38_13435</name>
</gene>
<dbReference type="SUPFAM" id="SSF116734">
    <property type="entry name" value="DNA methylase specificity domain"/>
    <property type="match status" value="1"/>
</dbReference>
<accession>A0A430RSF4</accession>
<dbReference type="GO" id="GO:0009307">
    <property type="term" value="P:DNA restriction-modification system"/>
    <property type="evidence" value="ECO:0007669"/>
    <property type="project" value="UniProtKB-KW"/>
</dbReference>
<organism evidence="3 4">
    <name type="scientific">Thermus scotoductus</name>
    <dbReference type="NCBI Taxonomy" id="37636"/>
    <lineage>
        <taxon>Bacteria</taxon>
        <taxon>Thermotogati</taxon>
        <taxon>Deinococcota</taxon>
        <taxon>Deinococci</taxon>
        <taxon>Thermales</taxon>
        <taxon>Thermaceae</taxon>
        <taxon>Thermus</taxon>
    </lineage>
</organism>
<dbReference type="Gene3D" id="3.90.220.20">
    <property type="entry name" value="DNA methylase specificity domains"/>
    <property type="match status" value="1"/>
</dbReference>
<reference evidence="3 4" key="1">
    <citation type="journal article" date="2019" name="Extremophiles">
        <title>Biogeography of thermophiles and predominance of Thermus scotoductus in domestic water heaters.</title>
        <authorList>
            <person name="Wilpiszeski R.L."/>
            <person name="Zhang Z."/>
            <person name="House C.H."/>
        </authorList>
    </citation>
    <scope>NUCLEOTIDE SEQUENCE [LARGE SCALE GENOMIC DNA]</scope>
    <source>
        <strain evidence="3 4">25_S25</strain>
    </source>
</reference>
<keyword evidence="2" id="KW-0238">DNA-binding</keyword>